<dbReference type="Proteomes" id="UP000281514">
    <property type="component" value="Unassembled WGS sequence"/>
</dbReference>
<dbReference type="EMBL" id="RBTX01000672">
    <property type="protein sequence ID" value="RMU24844.1"/>
    <property type="molecule type" value="Genomic_DNA"/>
</dbReference>
<gene>
    <name evidence="2" type="ORF">ALP32_04100</name>
</gene>
<protein>
    <submittedName>
        <fullName evidence="2">Type III effector HopG1</fullName>
    </submittedName>
</protein>
<accession>A0A3M5SV67</accession>
<organism evidence="2 3">
    <name type="scientific">Pseudomonas avellanae</name>
    <dbReference type="NCBI Taxonomy" id="46257"/>
    <lineage>
        <taxon>Bacteria</taxon>
        <taxon>Pseudomonadati</taxon>
        <taxon>Pseudomonadota</taxon>
        <taxon>Gammaproteobacteria</taxon>
        <taxon>Pseudomonadales</taxon>
        <taxon>Pseudomonadaceae</taxon>
        <taxon>Pseudomonas</taxon>
    </lineage>
</organism>
<evidence type="ECO:0000256" key="1">
    <source>
        <dbReference type="SAM" id="MobiDB-lite"/>
    </source>
</evidence>
<comment type="caution">
    <text evidence="2">The sequence shown here is derived from an EMBL/GenBank/DDBJ whole genome shotgun (WGS) entry which is preliminary data.</text>
</comment>
<feature type="region of interest" description="Disordered" evidence="1">
    <location>
        <begin position="31"/>
        <end position="62"/>
    </location>
</feature>
<evidence type="ECO:0000313" key="3">
    <source>
        <dbReference type="Proteomes" id="UP000281514"/>
    </source>
</evidence>
<evidence type="ECO:0000313" key="2">
    <source>
        <dbReference type="EMBL" id="RMU24844.1"/>
    </source>
</evidence>
<name>A0A3M5SV67_9PSED</name>
<feature type="non-terminal residue" evidence="2">
    <location>
        <position position="499"/>
    </location>
</feature>
<proteinExistence type="predicted"/>
<dbReference type="AlphaFoldDB" id="A0A3M5SV67"/>
<reference evidence="2 3" key="1">
    <citation type="submission" date="2018-08" db="EMBL/GenBank/DDBJ databases">
        <title>Recombination of ecologically and evolutionarily significant loci maintains genetic cohesion in the Pseudomonas syringae species complex.</title>
        <authorList>
            <person name="Dillon M."/>
            <person name="Thakur S."/>
            <person name="Almeida R.N.D."/>
            <person name="Weir B.S."/>
            <person name="Guttman D.S."/>
        </authorList>
    </citation>
    <scope>NUCLEOTIDE SEQUENCE [LARGE SCALE GENOMIC DNA]</scope>
    <source>
        <strain evidence="2 3">ICMP 9749</strain>
    </source>
</reference>
<sequence length="499" mass="55427">MMQIKNSHLSSASRMVQNTFNSSPKIEATNTIAKNNEPAALSATQTAKTHEGDSKGQSSNNSKLPFRAMRYAAYLAGSAYLYDKTANNFFLSTTSLHDGKCGFTSDARLNDAQDKARKRYQSNHSSTLENNNSLLSPLRLCGENQFLTMIDYRAATKESLSDLVDTEQAHSSILKNIMCLKGELTNEEAIKKLNPEKIPKDFDLTNSEAYISKNKYSLTGVRNEETGSTGYTSRSITKPFVEKGLKHFIEDTHGEKALTPKQCMENLDNLLRKNITLNSDSQFAAGQALLVFRQVYAGEDTWGDAERIILKSHYNRGTVLQDEADKIELSRPFSEQDLAKSVFKRNTSIAGPVLYHAYIYIQEKIFKLPPDKIEDLKHKSMADLKNLPLTHVKLIDSGVGFEDASGLGDSFTALNATSCVNHARIMSGEAPLSKDDVVILIGCLNAVYDNSSGIRHSLREIARGCFVGAGFTVQDGDDFYKQICKNASKQFYNGRRQKL</sequence>
<dbReference type="NCBIfam" id="NF041402">
    <property type="entry name" value="XopAG"/>
    <property type="match status" value="1"/>
</dbReference>